<keyword evidence="1" id="KW-0346">Stress response</keyword>
<feature type="domain" description="DJ-1/PfpI" evidence="5">
    <location>
        <begin position="61"/>
        <end position="182"/>
    </location>
</feature>
<dbReference type="Pfam" id="PF01965">
    <property type="entry name" value="DJ-1_PfpI"/>
    <property type="match status" value="1"/>
</dbReference>
<dbReference type="OrthoDB" id="9792284at2"/>
<dbReference type="GO" id="GO:0019243">
    <property type="term" value="P:methylglyoxal catabolic process to D-lactate via S-lactoyl-glutathione"/>
    <property type="evidence" value="ECO:0007669"/>
    <property type="project" value="TreeGrafter"/>
</dbReference>
<evidence type="ECO:0000256" key="1">
    <source>
        <dbReference type="ARBA" id="ARBA00023016"/>
    </source>
</evidence>
<comment type="similarity">
    <text evidence="3">Belongs to the peptidase C56 family. HSP31-like subfamily.</text>
</comment>
<dbReference type="InterPro" id="IPR050325">
    <property type="entry name" value="Prot/Nucl_acid_deglycase"/>
</dbReference>
<proteinExistence type="inferred from homology"/>
<comment type="caution">
    <text evidence="6">The sequence shown here is derived from an EMBL/GenBank/DDBJ whole genome shotgun (WGS) entry which is preliminary data.</text>
</comment>
<dbReference type="CDD" id="cd03141">
    <property type="entry name" value="GATase1_Hsp31_like"/>
    <property type="match status" value="1"/>
</dbReference>
<name>A0A0B3YS62_9ALTE</name>
<dbReference type="GO" id="GO:0019172">
    <property type="term" value="F:glyoxalase III activity"/>
    <property type="evidence" value="ECO:0007669"/>
    <property type="project" value="TreeGrafter"/>
</dbReference>
<feature type="chain" id="PRO_5002101095" evidence="4">
    <location>
        <begin position="23"/>
        <end position="288"/>
    </location>
</feature>
<sequence>MRKSSSILSLAIIAGLSQSAYAADAQSSKASKGEVLVLLSSENVMQLAEGKTEPTGYYLNEFGVPAKALVDAGYKLVLATPKGNAPSVDKKSVIPHYFDGGESQMRDIQTFVASIDGINDTLSLNEVIAQGLDEFEGVFIPGGHAPLIDLANNPQVGEILSHFHSEGKPTAAICHGPIALLSGQSNPKAFELALKSGEQATPDNWIYDGYKMTIFSTPEEEYFESTLDDATLQYYPADAMAQAGGSMEYKEMWAPNVVVDRELITGQNPFSDELLAEKLLQQLNSQTN</sequence>
<evidence type="ECO:0000313" key="6">
    <source>
        <dbReference type="EMBL" id="KHT57522.1"/>
    </source>
</evidence>
<dbReference type="PANTHER" id="PTHR48094:SF11">
    <property type="entry name" value="GLUTATHIONE-INDEPENDENT GLYOXALASE HSP31-RELATED"/>
    <property type="match status" value="1"/>
</dbReference>
<protein>
    <submittedName>
        <fullName evidence="6">Thiamine biosynthesis protein ThiJ</fullName>
    </submittedName>
</protein>
<keyword evidence="2" id="KW-0456">Lyase</keyword>
<evidence type="ECO:0000313" key="7">
    <source>
        <dbReference type="Proteomes" id="UP000031197"/>
    </source>
</evidence>
<keyword evidence="7" id="KW-1185">Reference proteome</keyword>
<gene>
    <name evidence="6" type="ORF">RJ41_02480</name>
</gene>
<evidence type="ECO:0000256" key="2">
    <source>
        <dbReference type="ARBA" id="ARBA00023239"/>
    </source>
</evidence>
<dbReference type="PANTHER" id="PTHR48094">
    <property type="entry name" value="PROTEIN/NUCLEIC ACID DEGLYCASE DJ-1-RELATED"/>
    <property type="match status" value="1"/>
</dbReference>
<dbReference type="InterPro" id="IPR002818">
    <property type="entry name" value="DJ-1/PfpI"/>
</dbReference>
<dbReference type="GO" id="GO:0005737">
    <property type="term" value="C:cytoplasm"/>
    <property type="evidence" value="ECO:0007669"/>
    <property type="project" value="TreeGrafter"/>
</dbReference>
<dbReference type="EMBL" id="JWLW01000003">
    <property type="protein sequence ID" value="KHT57522.1"/>
    <property type="molecule type" value="Genomic_DNA"/>
</dbReference>
<accession>A0A0B3YS62</accession>
<evidence type="ECO:0000256" key="3">
    <source>
        <dbReference type="ARBA" id="ARBA00038493"/>
    </source>
</evidence>
<dbReference type="InterPro" id="IPR029062">
    <property type="entry name" value="Class_I_gatase-like"/>
</dbReference>
<evidence type="ECO:0000256" key="4">
    <source>
        <dbReference type="SAM" id="SignalP"/>
    </source>
</evidence>
<dbReference type="RefSeq" id="WP_039216608.1">
    <property type="nucleotide sequence ID" value="NZ_JWLW01000003.1"/>
</dbReference>
<dbReference type="Proteomes" id="UP000031197">
    <property type="component" value="Unassembled WGS sequence"/>
</dbReference>
<evidence type="ECO:0000259" key="5">
    <source>
        <dbReference type="Pfam" id="PF01965"/>
    </source>
</evidence>
<keyword evidence="4" id="KW-0732">Signal</keyword>
<organism evidence="6 7">
    <name type="scientific">Alteromonas marina</name>
    <dbReference type="NCBI Taxonomy" id="203795"/>
    <lineage>
        <taxon>Bacteria</taxon>
        <taxon>Pseudomonadati</taxon>
        <taxon>Pseudomonadota</taxon>
        <taxon>Gammaproteobacteria</taxon>
        <taxon>Alteromonadales</taxon>
        <taxon>Alteromonadaceae</taxon>
        <taxon>Alteromonas/Salinimonas group</taxon>
        <taxon>Alteromonas</taxon>
    </lineage>
</organism>
<dbReference type="Gene3D" id="3.40.50.880">
    <property type="match status" value="1"/>
</dbReference>
<reference evidence="6 7" key="1">
    <citation type="submission" date="2014-12" db="EMBL/GenBank/DDBJ databases">
        <title>Genome sequencing of Alteromonas marina AD001.</title>
        <authorList>
            <person name="Adrian T.G.S."/>
            <person name="Chan K.G."/>
        </authorList>
    </citation>
    <scope>NUCLEOTIDE SEQUENCE [LARGE SCALE GENOMIC DNA]</scope>
    <source>
        <strain evidence="6 7">AD001</strain>
    </source>
</reference>
<dbReference type="SUPFAM" id="SSF52317">
    <property type="entry name" value="Class I glutamine amidotransferase-like"/>
    <property type="match status" value="1"/>
</dbReference>
<feature type="signal peptide" evidence="4">
    <location>
        <begin position="1"/>
        <end position="22"/>
    </location>
</feature>
<dbReference type="AlphaFoldDB" id="A0A0B3YS62"/>